<evidence type="ECO:0000256" key="1">
    <source>
        <dbReference type="SAM" id="Phobius"/>
    </source>
</evidence>
<sequence length="417" mass="46088">MLRSPIMFTCGRLPRLGAQWSPASRSRRLHIGRGGIPPRLWAVVDKRGGILGLHARIVPVGASRRSIHIPTALLPPVVFVGLLVGLWIWKCVMMVVFQNKIIYMPGLPPNSRSERIADWAKMCGGIEWTEERTTAADGTNLALVVTTVPLPRGKRPATAKSQMPAAAHVYVLYFQGNASSIPPRLPDLSWVLRAASDSKTHDLSPMQLTFICLSYRGYWTSRGRASEPGLRLDAEAAVRWVAERHAQSFGKGGSPDTQPILLVWGQSIGSGVATNLAATGQVPSSMPIRGLLLETPFLSIRAMLETLYPQKWLPYKYLWPFLRNHLDSWGNMGLMAKNAKERGEAAPMVYLLQAERDELVPEEQTERLYRRCVELGFPAEKGIVPVAYHQQAIARGDGKKLAAQGILKLIQNALDGR</sequence>
<name>A0AAN6MM96_9PEZI</name>
<organism evidence="2 3">
    <name type="scientific">Staphylotrichum tortipilum</name>
    <dbReference type="NCBI Taxonomy" id="2831512"/>
    <lineage>
        <taxon>Eukaryota</taxon>
        <taxon>Fungi</taxon>
        <taxon>Dikarya</taxon>
        <taxon>Ascomycota</taxon>
        <taxon>Pezizomycotina</taxon>
        <taxon>Sordariomycetes</taxon>
        <taxon>Sordariomycetidae</taxon>
        <taxon>Sordariales</taxon>
        <taxon>Chaetomiaceae</taxon>
        <taxon>Staphylotrichum</taxon>
    </lineage>
</organism>
<dbReference type="Proteomes" id="UP001303889">
    <property type="component" value="Unassembled WGS sequence"/>
</dbReference>
<feature type="transmembrane region" description="Helical" evidence="1">
    <location>
        <begin position="72"/>
        <end position="89"/>
    </location>
</feature>
<reference evidence="2" key="2">
    <citation type="submission" date="2023-05" db="EMBL/GenBank/DDBJ databases">
        <authorList>
            <consortium name="Lawrence Berkeley National Laboratory"/>
            <person name="Steindorff A."/>
            <person name="Hensen N."/>
            <person name="Bonometti L."/>
            <person name="Westerberg I."/>
            <person name="Brannstrom I.O."/>
            <person name="Guillou S."/>
            <person name="Cros-Aarteil S."/>
            <person name="Calhoun S."/>
            <person name="Haridas S."/>
            <person name="Kuo A."/>
            <person name="Mondo S."/>
            <person name="Pangilinan J."/>
            <person name="Riley R."/>
            <person name="Labutti K."/>
            <person name="Andreopoulos B."/>
            <person name="Lipzen A."/>
            <person name="Chen C."/>
            <person name="Yanf M."/>
            <person name="Daum C."/>
            <person name="Ng V."/>
            <person name="Clum A."/>
            <person name="Ohm R."/>
            <person name="Martin F."/>
            <person name="Silar P."/>
            <person name="Natvig D."/>
            <person name="Lalanne C."/>
            <person name="Gautier V."/>
            <person name="Ament-Velasquez S.L."/>
            <person name="Kruys A."/>
            <person name="Hutchinson M.I."/>
            <person name="Powell A.J."/>
            <person name="Barry K."/>
            <person name="Miller A.N."/>
            <person name="Grigoriev I.V."/>
            <person name="Debuchy R."/>
            <person name="Gladieux P."/>
            <person name="Thoren M.H."/>
            <person name="Johannesson H."/>
        </authorList>
    </citation>
    <scope>NUCLEOTIDE SEQUENCE</scope>
    <source>
        <strain evidence="2">CBS 103.79</strain>
    </source>
</reference>
<comment type="caution">
    <text evidence="2">The sequence shown here is derived from an EMBL/GenBank/DDBJ whole genome shotgun (WGS) entry which is preliminary data.</text>
</comment>
<dbReference type="PANTHER" id="PTHR12277">
    <property type="entry name" value="ALPHA/BETA HYDROLASE DOMAIN-CONTAINING PROTEIN"/>
    <property type="match status" value="1"/>
</dbReference>
<keyword evidence="1" id="KW-0812">Transmembrane</keyword>
<dbReference type="SUPFAM" id="SSF53474">
    <property type="entry name" value="alpha/beta-Hydrolases"/>
    <property type="match status" value="1"/>
</dbReference>
<evidence type="ECO:0000313" key="2">
    <source>
        <dbReference type="EMBL" id="KAK3903030.1"/>
    </source>
</evidence>
<dbReference type="Gene3D" id="3.40.50.1820">
    <property type="entry name" value="alpha/beta hydrolase"/>
    <property type="match status" value="1"/>
</dbReference>
<keyword evidence="1" id="KW-0472">Membrane</keyword>
<dbReference type="AlphaFoldDB" id="A0AAN6MM96"/>
<dbReference type="GO" id="GO:0008474">
    <property type="term" value="F:palmitoyl-(protein) hydrolase activity"/>
    <property type="evidence" value="ECO:0007669"/>
    <property type="project" value="TreeGrafter"/>
</dbReference>
<protein>
    <submittedName>
        <fullName evidence="2">Protein bem46</fullName>
    </submittedName>
</protein>
<keyword evidence="3" id="KW-1185">Reference proteome</keyword>
<accession>A0AAN6MM96</accession>
<proteinExistence type="predicted"/>
<gene>
    <name evidence="2" type="ORF">C8A05DRAFT_14983</name>
</gene>
<evidence type="ECO:0000313" key="3">
    <source>
        <dbReference type="Proteomes" id="UP001303889"/>
    </source>
</evidence>
<reference evidence="2" key="1">
    <citation type="journal article" date="2023" name="Mol. Phylogenet. Evol.">
        <title>Genome-scale phylogeny and comparative genomics of the fungal order Sordariales.</title>
        <authorList>
            <person name="Hensen N."/>
            <person name="Bonometti L."/>
            <person name="Westerberg I."/>
            <person name="Brannstrom I.O."/>
            <person name="Guillou S."/>
            <person name="Cros-Aarteil S."/>
            <person name="Calhoun S."/>
            <person name="Haridas S."/>
            <person name="Kuo A."/>
            <person name="Mondo S."/>
            <person name="Pangilinan J."/>
            <person name="Riley R."/>
            <person name="LaButti K."/>
            <person name="Andreopoulos B."/>
            <person name="Lipzen A."/>
            <person name="Chen C."/>
            <person name="Yan M."/>
            <person name="Daum C."/>
            <person name="Ng V."/>
            <person name="Clum A."/>
            <person name="Steindorff A."/>
            <person name="Ohm R.A."/>
            <person name="Martin F."/>
            <person name="Silar P."/>
            <person name="Natvig D.O."/>
            <person name="Lalanne C."/>
            <person name="Gautier V."/>
            <person name="Ament-Velasquez S.L."/>
            <person name="Kruys A."/>
            <person name="Hutchinson M.I."/>
            <person name="Powell A.J."/>
            <person name="Barry K."/>
            <person name="Miller A.N."/>
            <person name="Grigoriev I.V."/>
            <person name="Debuchy R."/>
            <person name="Gladieux P."/>
            <person name="Hiltunen Thoren M."/>
            <person name="Johannesson H."/>
        </authorList>
    </citation>
    <scope>NUCLEOTIDE SEQUENCE</scope>
    <source>
        <strain evidence="2">CBS 103.79</strain>
    </source>
</reference>
<dbReference type="PANTHER" id="PTHR12277:SF64">
    <property type="entry name" value="SUPERFAMILY HYDROLASE, PUTATIVE (AFU_ORTHOLOGUE AFUA_3G01760)-RELATED"/>
    <property type="match status" value="1"/>
</dbReference>
<dbReference type="EMBL" id="MU855473">
    <property type="protein sequence ID" value="KAK3903030.1"/>
    <property type="molecule type" value="Genomic_DNA"/>
</dbReference>
<dbReference type="InterPro" id="IPR029058">
    <property type="entry name" value="AB_hydrolase_fold"/>
</dbReference>
<keyword evidence="1" id="KW-1133">Transmembrane helix</keyword>
<dbReference type="GO" id="GO:0016020">
    <property type="term" value="C:membrane"/>
    <property type="evidence" value="ECO:0007669"/>
    <property type="project" value="TreeGrafter"/>
</dbReference>